<reference evidence="2" key="1">
    <citation type="submission" date="2017-06" db="EMBL/GenBank/DDBJ databases">
        <title>Genome analysis of Fimbriiglobus ruber SP5, the first member of the order Planctomycetales with confirmed chitinolytic capability.</title>
        <authorList>
            <person name="Ravin N.V."/>
            <person name="Rakitin A.L."/>
            <person name="Ivanova A.A."/>
            <person name="Beletsky A.V."/>
            <person name="Kulichevskaya I.S."/>
            <person name="Mardanov A.V."/>
            <person name="Dedysh S.N."/>
        </authorList>
    </citation>
    <scope>NUCLEOTIDE SEQUENCE [LARGE SCALE GENOMIC DNA]</scope>
    <source>
        <strain evidence="2">SP5</strain>
    </source>
</reference>
<evidence type="ECO:0000313" key="1">
    <source>
        <dbReference type="EMBL" id="OWK43654.1"/>
    </source>
</evidence>
<sequence length="70" mass="7560">MTCELKTYSLACPDCLAQLLAAARIKQAACRLAPGETLDLPVVYELTPGARDRVLARRADLDGIENSQKA</sequence>
<keyword evidence="2" id="KW-1185">Reference proteome</keyword>
<name>A0A225DVL5_9BACT</name>
<gene>
    <name evidence="1" type="ORF">FRUB_03253</name>
</gene>
<organism evidence="1 2">
    <name type="scientific">Fimbriiglobus ruber</name>
    <dbReference type="NCBI Taxonomy" id="1908690"/>
    <lineage>
        <taxon>Bacteria</taxon>
        <taxon>Pseudomonadati</taxon>
        <taxon>Planctomycetota</taxon>
        <taxon>Planctomycetia</taxon>
        <taxon>Gemmatales</taxon>
        <taxon>Gemmataceae</taxon>
        <taxon>Fimbriiglobus</taxon>
    </lineage>
</organism>
<evidence type="ECO:0000313" key="2">
    <source>
        <dbReference type="Proteomes" id="UP000214646"/>
    </source>
</evidence>
<dbReference type="EMBL" id="NIDE01000004">
    <property type="protein sequence ID" value="OWK43654.1"/>
    <property type="molecule type" value="Genomic_DNA"/>
</dbReference>
<dbReference type="AlphaFoldDB" id="A0A225DVL5"/>
<accession>A0A225DVL5</accession>
<comment type="caution">
    <text evidence="1">The sequence shown here is derived from an EMBL/GenBank/DDBJ whole genome shotgun (WGS) entry which is preliminary data.</text>
</comment>
<dbReference type="Proteomes" id="UP000214646">
    <property type="component" value="Unassembled WGS sequence"/>
</dbReference>
<proteinExistence type="predicted"/>
<protein>
    <submittedName>
        <fullName evidence="1">Uncharacterized protein</fullName>
    </submittedName>
</protein>